<accession>A0A2A9N9J5</accession>
<name>A0A2A9N9J5_9AGAR</name>
<sequence length="63" mass="7374">MHFSPFKKVNKTPTNSGTGFYYIVPGYKFTRDEAKKTKRLLESKKSQQKPIYKKDISKPHPLN</sequence>
<feature type="compositionally biased region" description="Basic and acidic residues" evidence="1">
    <location>
        <begin position="52"/>
        <end position="63"/>
    </location>
</feature>
<feature type="region of interest" description="Disordered" evidence="1">
    <location>
        <begin position="39"/>
        <end position="63"/>
    </location>
</feature>
<dbReference type="EMBL" id="KZ302766">
    <property type="protein sequence ID" value="PFH44861.1"/>
    <property type="molecule type" value="Genomic_DNA"/>
</dbReference>
<gene>
    <name evidence="2" type="ORF">AMATHDRAFT_10604</name>
</gene>
<evidence type="ECO:0000313" key="3">
    <source>
        <dbReference type="Proteomes" id="UP000242287"/>
    </source>
</evidence>
<keyword evidence="3" id="KW-1185">Reference proteome</keyword>
<reference evidence="2 3" key="1">
    <citation type="submission" date="2014-02" db="EMBL/GenBank/DDBJ databases">
        <title>Transposable element dynamics among asymbiotic and ectomycorrhizal Amanita fungi.</title>
        <authorList>
            <consortium name="DOE Joint Genome Institute"/>
            <person name="Hess J."/>
            <person name="Skrede I."/>
            <person name="Wolfe B."/>
            <person name="LaButti K."/>
            <person name="Ohm R.A."/>
            <person name="Grigoriev I.V."/>
            <person name="Pringle A."/>
        </authorList>
    </citation>
    <scope>NUCLEOTIDE SEQUENCE [LARGE SCALE GENOMIC DNA]</scope>
    <source>
        <strain evidence="2 3">SKay4041</strain>
    </source>
</reference>
<protein>
    <submittedName>
        <fullName evidence="2">Uncharacterized protein</fullName>
    </submittedName>
</protein>
<organism evidence="2 3">
    <name type="scientific">Amanita thiersii Skay4041</name>
    <dbReference type="NCBI Taxonomy" id="703135"/>
    <lineage>
        <taxon>Eukaryota</taxon>
        <taxon>Fungi</taxon>
        <taxon>Dikarya</taxon>
        <taxon>Basidiomycota</taxon>
        <taxon>Agaricomycotina</taxon>
        <taxon>Agaricomycetes</taxon>
        <taxon>Agaricomycetidae</taxon>
        <taxon>Agaricales</taxon>
        <taxon>Pluteineae</taxon>
        <taxon>Amanitaceae</taxon>
        <taxon>Amanita</taxon>
    </lineage>
</organism>
<evidence type="ECO:0000256" key="1">
    <source>
        <dbReference type="SAM" id="MobiDB-lite"/>
    </source>
</evidence>
<evidence type="ECO:0000313" key="2">
    <source>
        <dbReference type="EMBL" id="PFH44861.1"/>
    </source>
</evidence>
<dbReference type="Proteomes" id="UP000242287">
    <property type="component" value="Unassembled WGS sequence"/>
</dbReference>
<proteinExistence type="predicted"/>
<dbReference type="AlphaFoldDB" id="A0A2A9N9J5"/>